<name>A0AAE8SGU8_9HYPO</name>
<organism evidence="1 2">
    <name type="scientific">Fusarium torulosum</name>
    <dbReference type="NCBI Taxonomy" id="33205"/>
    <lineage>
        <taxon>Eukaryota</taxon>
        <taxon>Fungi</taxon>
        <taxon>Dikarya</taxon>
        <taxon>Ascomycota</taxon>
        <taxon>Pezizomycotina</taxon>
        <taxon>Sordariomycetes</taxon>
        <taxon>Hypocreomycetidae</taxon>
        <taxon>Hypocreales</taxon>
        <taxon>Nectriaceae</taxon>
        <taxon>Fusarium</taxon>
    </lineage>
</organism>
<sequence>MEPSDDKYYPLTTVNGRHSEDIVDLPTAIEACATDDGRADIEIPPTLSHRLSKIPDFEGLDEAPTQQPAYQAHTQKIIGINVLIRVIRSRGDI</sequence>
<dbReference type="EMBL" id="ONZP01000163">
    <property type="protein sequence ID" value="SPJ75465.1"/>
    <property type="molecule type" value="Genomic_DNA"/>
</dbReference>
<dbReference type="AlphaFoldDB" id="A0AAE8SGU8"/>
<evidence type="ECO:0000313" key="2">
    <source>
        <dbReference type="Proteomes" id="UP001187734"/>
    </source>
</evidence>
<accession>A0AAE8SGU8</accession>
<protein>
    <submittedName>
        <fullName evidence="1">Uncharacterized protein</fullName>
    </submittedName>
</protein>
<proteinExistence type="predicted"/>
<keyword evidence="2" id="KW-1185">Reference proteome</keyword>
<reference evidence="1" key="1">
    <citation type="submission" date="2018-03" db="EMBL/GenBank/DDBJ databases">
        <authorList>
            <person name="Guldener U."/>
        </authorList>
    </citation>
    <scope>NUCLEOTIDE SEQUENCE</scope>
</reference>
<evidence type="ECO:0000313" key="1">
    <source>
        <dbReference type="EMBL" id="SPJ75465.1"/>
    </source>
</evidence>
<dbReference type="Proteomes" id="UP001187734">
    <property type="component" value="Unassembled WGS sequence"/>
</dbReference>
<gene>
    <name evidence="1" type="ORF">FTOL_05196</name>
</gene>
<comment type="caution">
    <text evidence="1">The sequence shown here is derived from an EMBL/GenBank/DDBJ whole genome shotgun (WGS) entry which is preliminary data.</text>
</comment>